<dbReference type="OrthoDB" id="2013475at2759"/>
<dbReference type="Proteomes" id="UP000634136">
    <property type="component" value="Unassembled WGS sequence"/>
</dbReference>
<dbReference type="EMBL" id="JAAIUW010000006">
    <property type="protein sequence ID" value="KAF7827014.1"/>
    <property type="molecule type" value="Genomic_DNA"/>
</dbReference>
<evidence type="ECO:0000313" key="4">
    <source>
        <dbReference type="Proteomes" id="UP000634136"/>
    </source>
</evidence>
<dbReference type="AlphaFoldDB" id="A0A834WRG4"/>
<feature type="domain" description="DUF659" evidence="2">
    <location>
        <begin position="88"/>
        <end position="138"/>
    </location>
</feature>
<feature type="compositionally biased region" description="Low complexity" evidence="1">
    <location>
        <begin position="159"/>
        <end position="171"/>
    </location>
</feature>
<gene>
    <name evidence="3" type="ORF">G2W53_018178</name>
</gene>
<accession>A0A834WRG4</accession>
<evidence type="ECO:0000259" key="2">
    <source>
        <dbReference type="Pfam" id="PF04937"/>
    </source>
</evidence>
<name>A0A834WRG4_9FABA</name>
<organism evidence="3 4">
    <name type="scientific">Senna tora</name>
    <dbReference type="NCBI Taxonomy" id="362788"/>
    <lineage>
        <taxon>Eukaryota</taxon>
        <taxon>Viridiplantae</taxon>
        <taxon>Streptophyta</taxon>
        <taxon>Embryophyta</taxon>
        <taxon>Tracheophyta</taxon>
        <taxon>Spermatophyta</taxon>
        <taxon>Magnoliopsida</taxon>
        <taxon>eudicotyledons</taxon>
        <taxon>Gunneridae</taxon>
        <taxon>Pentapetalae</taxon>
        <taxon>rosids</taxon>
        <taxon>fabids</taxon>
        <taxon>Fabales</taxon>
        <taxon>Fabaceae</taxon>
        <taxon>Caesalpinioideae</taxon>
        <taxon>Cassia clade</taxon>
        <taxon>Senna</taxon>
    </lineage>
</organism>
<keyword evidence="4" id="KW-1185">Reference proteome</keyword>
<reference evidence="3" key="1">
    <citation type="submission" date="2020-09" db="EMBL/GenBank/DDBJ databases">
        <title>Genome-Enabled Discovery of Anthraquinone Biosynthesis in Senna tora.</title>
        <authorList>
            <person name="Kang S.-H."/>
            <person name="Pandey R.P."/>
            <person name="Lee C.-M."/>
            <person name="Sim J.-S."/>
            <person name="Jeong J.-T."/>
            <person name="Choi B.-S."/>
            <person name="Jung M."/>
            <person name="Ginzburg D."/>
            <person name="Zhao K."/>
            <person name="Won S.Y."/>
            <person name="Oh T.-J."/>
            <person name="Yu Y."/>
            <person name="Kim N.-H."/>
            <person name="Lee O.R."/>
            <person name="Lee T.-H."/>
            <person name="Bashyal P."/>
            <person name="Kim T.-S."/>
            <person name="Lee W.-H."/>
            <person name="Kawkins C."/>
            <person name="Kim C.-K."/>
            <person name="Kim J.S."/>
            <person name="Ahn B.O."/>
            <person name="Rhee S.Y."/>
            <person name="Sohng J.K."/>
        </authorList>
    </citation>
    <scope>NUCLEOTIDE SEQUENCE</scope>
    <source>
        <tissue evidence="3">Leaf</tissue>
    </source>
</reference>
<evidence type="ECO:0000313" key="3">
    <source>
        <dbReference type="EMBL" id="KAF7827014.1"/>
    </source>
</evidence>
<dbReference type="InterPro" id="IPR007021">
    <property type="entry name" value="DUF659"/>
</dbReference>
<comment type="caution">
    <text evidence="3">The sequence shown here is derived from an EMBL/GenBank/DDBJ whole genome shotgun (WGS) entry which is preliminary data.</text>
</comment>
<evidence type="ECO:0000256" key="1">
    <source>
        <dbReference type="SAM" id="MobiDB-lite"/>
    </source>
</evidence>
<protein>
    <recommendedName>
        <fullName evidence="2">DUF659 domain-containing protein</fullName>
    </recommendedName>
</protein>
<dbReference type="Pfam" id="PF04937">
    <property type="entry name" value="DUF659"/>
    <property type="match status" value="1"/>
</dbReference>
<proteinExistence type="predicted"/>
<feature type="region of interest" description="Disordered" evidence="1">
    <location>
        <begin position="159"/>
        <end position="185"/>
    </location>
</feature>
<sequence length="253" mass="27946">MGRQAKILATNRREKNVYEEGGGSNARDINLVQSRSTKQLKIIGGLMKTLRKKLGEAISKLIIYERLPMNLASLSWLHNLINAAAEIDNEGALKAAGKKLMKKRKHVYWTPCAAHCINLCLEDIGKKSNVKNVLKNASDARRGSSQSGRGHFQQFNMIDDSSSSSCSHSDSTYGIGESSQSSQGYPSTISTFISNKLSRPISSPIIEFSLSSTNGAKRWRIFLYYVFGEGYGGDNNQSESGEGYDPPRHSTMW</sequence>